<evidence type="ECO:0000256" key="1">
    <source>
        <dbReference type="SAM" id="Coils"/>
    </source>
</evidence>
<dbReference type="Pfam" id="PF17253">
    <property type="entry name" value="DUF5320"/>
    <property type="match status" value="1"/>
</dbReference>
<dbReference type="InterPro" id="IPR035205">
    <property type="entry name" value="DUF5320"/>
</dbReference>
<name>A0A3R9X7F6_9CREN</name>
<proteinExistence type="predicted"/>
<keyword evidence="3" id="KW-1185">Reference proteome</keyword>
<dbReference type="OrthoDB" id="46186at2157"/>
<organism evidence="2 3">
    <name type="scientific">Candidatus Methanodesulfokora washburnensis</name>
    <dbReference type="NCBI Taxonomy" id="2478471"/>
    <lineage>
        <taxon>Archaea</taxon>
        <taxon>Thermoproteota</taxon>
        <taxon>Candidatus Korarchaeia</taxon>
        <taxon>Candidatus Korarchaeia incertae sedis</taxon>
        <taxon>Candidatus Methanodesulfokora</taxon>
    </lineage>
</organism>
<protein>
    <recommendedName>
        <fullName evidence="4">DUF5320 domain-containing protein</fullName>
    </recommendedName>
</protein>
<sequence>MWRYGRGGWLGPWPGRGPFSYLPPWQRPGWVFGRGACWYLWSNPWYPTSAYPTPTPEQELSLLENYKKTLETELKMLEERINSLKGQLGGKPEGQ</sequence>
<dbReference type="EMBL" id="RCOS01000045">
    <property type="protein sequence ID" value="RSN77132.1"/>
    <property type="molecule type" value="Genomic_DNA"/>
</dbReference>
<dbReference type="RefSeq" id="WP_125670591.1">
    <property type="nucleotide sequence ID" value="NZ_RCOS01000045.1"/>
</dbReference>
<evidence type="ECO:0008006" key="4">
    <source>
        <dbReference type="Google" id="ProtNLM"/>
    </source>
</evidence>
<keyword evidence="1" id="KW-0175">Coiled coil</keyword>
<dbReference type="Proteomes" id="UP000277582">
    <property type="component" value="Unassembled WGS sequence"/>
</dbReference>
<dbReference type="AlphaFoldDB" id="A0A3R9X7F6"/>
<gene>
    <name evidence="2" type="ORF">D6D85_03090</name>
</gene>
<evidence type="ECO:0000313" key="2">
    <source>
        <dbReference type="EMBL" id="RSN77132.1"/>
    </source>
</evidence>
<evidence type="ECO:0000313" key="3">
    <source>
        <dbReference type="Proteomes" id="UP000277582"/>
    </source>
</evidence>
<feature type="coiled-coil region" evidence="1">
    <location>
        <begin position="60"/>
        <end position="87"/>
    </location>
</feature>
<comment type="caution">
    <text evidence="2">The sequence shown here is derived from an EMBL/GenBank/DDBJ whole genome shotgun (WGS) entry which is preliminary data.</text>
</comment>
<reference evidence="2 3" key="1">
    <citation type="submission" date="2018-10" db="EMBL/GenBank/DDBJ databases">
        <title>Co-occurring genomic capacity for anaerobic methane metabolism and dissimilatory sulfite reduction discovered in the Korarchaeota.</title>
        <authorList>
            <person name="Mckay L.J."/>
            <person name="Dlakic M."/>
            <person name="Fields M.W."/>
            <person name="Delmont T.O."/>
            <person name="Eren A.M."/>
            <person name="Jay Z.J."/>
            <person name="Klingelsmith K.B."/>
            <person name="Rusch D.B."/>
            <person name="Inskeep W.P."/>
        </authorList>
    </citation>
    <scope>NUCLEOTIDE SEQUENCE [LARGE SCALE GENOMIC DNA]</scope>
    <source>
        <strain evidence="2 3">MDKW</strain>
    </source>
</reference>
<accession>A0A3R9X7F6</accession>